<feature type="coiled-coil region" evidence="1">
    <location>
        <begin position="503"/>
        <end position="530"/>
    </location>
</feature>
<keyword evidence="4" id="KW-1185">Reference proteome</keyword>
<dbReference type="PANTHER" id="PTHR32046">
    <property type="entry name" value="G DOMAIN-CONTAINING PROTEIN"/>
    <property type="match status" value="1"/>
</dbReference>
<proteinExistence type="predicted"/>
<evidence type="ECO:0000313" key="3">
    <source>
        <dbReference type="EMBL" id="KAI6656577.1"/>
    </source>
</evidence>
<comment type="caution">
    <text evidence="3">The sequence shown here is derived from an EMBL/GenBank/DDBJ whole genome shotgun (WGS) entry which is preliminary data.</text>
</comment>
<keyword evidence="1" id="KW-0175">Coiled coil</keyword>
<dbReference type="Pfam" id="PF01926">
    <property type="entry name" value="MMR_HSR1"/>
    <property type="match status" value="1"/>
</dbReference>
<dbReference type="PANTHER" id="PTHR32046:SF11">
    <property type="entry name" value="IMMUNE-ASSOCIATED NUCLEOTIDE-BINDING PROTEIN 10-LIKE"/>
    <property type="match status" value="1"/>
</dbReference>
<dbReference type="AlphaFoldDB" id="A0AAV7K5K8"/>
<evidence type="ECO:0000259" key="2">
    <source>
        <dbReference type="Pfam" id="PF01926"/>
    </source>
</evidence>
<feature type="domain" description="G" evidence="2">
    <location>
        <begin position="147"/>
        <end position="272"/>
    </location>
</feature>
<accession>A0AAV7K5K8</accession>
<dbReference type="Gene3D" id="3.40.50.300">
    <property type="entry name" value="P-loop containing nucleotide triphosphate hydrolases"/>
    <property type="match status" value="1"/>
</dbReference>
<dbReference type="InterPro" id="IPR027417">
    <property type="entry name" value="P-loop_NTPase"/>
</dbReference>
<dbReference type="SUPFAM" id="SSF52540">
    <property type="entry name" value="P-loop containing nucleoside triphosphate hydrolases"/>
    <property type="match status" value="1"/>
</dbReference>
<evidence type="ECO:0000256" key="1">
    <source>
        <dbReference type="SAM" id="Coils"/>
    </source>
</evidence>
<name>A0AAV7K5K8_9METZ</name>
<reference evidence="3 4" key="1">
    <citation type="journal article" date="2023" name="BMC Biol.">
        <title>The compact genome of the sponge Oopsacas minuta (Hexactinellida) is lacking key metazoan core genes.</title>
        <authorList>
            <person name="Santini S."/>
            <person name="Schenkelaars Q."/>
            <person name="Jourda C."/>
            <person name="Duchesne M."/>
            <person name="Belahbib H."/>
            <person name="Rocher C."/>
            <person name="Selva M."/>
            <person name="Riesgo A."/>
            <person name="Vervoort M."/>
            <person name="Leys S.P."/>
            <person name="Kodjabachian L."/>
            <person name="Le Bivic A."/>
            <person name="Borchiellini C."/>
            <person name="Claverie J.M."/>
            <person name="Renard E."/>
        </authorList>
    </citation>
    <scope>NUCLEOTIDE SEQUENCE [LARGE SCALE GENOMIC DNA]</scope>
    <source>
        <strain evidence="3">SPO-2</strain>
    </source>
</reference>
<evidence type="ECO:0000313" key="4">
    <source>
        <dbReference type="Proteomes" id="UP001165289"/>
    </source>
</evidence>
<organism evidence="3 4">
    <name type="scientific">Oopsacas minuta</name>
    <dbReference type="NCBI Taxonomy" id="111878"/>
    <lineage>
        <taxon>Eukaryota</taxon>
        <taxon>Metazoa</taxon>
        <taxon>Porifera</taxon>
        <taxon>Hexactinellida</taxon>
        <taxon>Hexasterophora</taxon>
        <taxon>Lyssacinosida</taxon>
        <taxon>Leucopsacidae</taxon>
        <taxon>Oopsacas</taxon>
    </lineage>
</organism>
<dbReference type="Proteomes" id="UP001165289">
    <property type="component" value="Unassembled WGS sequence"/>
</dbReference>
<dbReference type="GO" id="GO:0005525">
    <property type="term" value="F:GTP binding"/>
    <property type="evidence" value="ECO:0007669"/>
    <property type="project" value="InterPro"/>
</dbReference>
<dbReference type="EMBL" id="JAKMXF010000144">
    <property type="protein sequence ID" value="KAI6656577.1"/>
    <property type="molecule type" value="Genomic_DNA"/>
</dbReference>
<gene>
    <name evidence="3" type="ORF">LOD99_1372</name>
</gene>
<sequence length="634" mass="73590">MTEQCTFVKVEDLTETQTKSILEFTFPNEFKKINFEDLGDIKGDILLSLTDKELKEDLKITCQDTRTDFLQLLENYKRYGVPIIGGIVVHNEDLAQSSIKTYNQQVIIELALAEGKQKQQNKMNTKLLSCQITQSGFANQEDTVKQILILGETGCGKSALINSIANVLLKMEQSTQFRFKAIDNEEQTGTSLTDAIQGYKLEVKHSTNSYVFWDTPGFSNTNGFEHDMNISKSIADFLHKIQHLDAVVVVEKYNDVISKKSSEKTKQVKKYLFNQMLSYFGKEIIPYVYLFLTFPSHYEEILPDLTEYTFPFLPQQVYTINNGVMFERESSMPQISKLFWDRNMKLINNFIDKLHARKVIQLEYSNNNILEQKHQLNVNSKGFLGSLDLMKGHTIKCQKLEDEKSIKQGIIRDNTNYYTEETSTIKYSEATKKNTTYCTVCVFTCHADCLKKDKKECEAFDINGNCQYCPHKCSAKYHEDHPYIIEEKQTTKQNRNYNKKVIFDQAKAQLTHIEADIKNCTNEYTKLTKEALEWQIKVQSNLTELKRIAPYFDVDSTYNYLELIKQQKKSRHEHCTPFEIETFLIQYIVVRMSQTMSRPEAVNHKKVNPEEALEKIKSEIIELEKEMSFTSPLL</sequence>
<dbReference type="InterPro" id="IPR006073">
    <property type="entry name" value="GTP-bd"/>
</dbReference>
<protein>
    <recommendedName>
        <fullName evidence="2">G domain-containing protein</fullName>
    </recommendedName>
</protein>